<gene>
    <name evidence="5" type="ORF">AWB72_02280</name>
</gene>
<evidence type="ECO:0000256" key="1">
    <source>
        <dbReference type="ARBA" id="ARBA00022676"/>
    </source>
</evidence>
<accession>A0A658QW75</accession>
<dbReference type="InterPro" id="IPR001296">
    <property type="entry name" value="Glyco_trans_1"/>
</dbReference>
<proteinExistence type="predicted"/>
<evidence type="ECO:0000313" key="5">
    <source>
        <dbReference type="EMBL" id="SAL28242.1"/>
    </source>
</evidence>
<feature type="domain" description="Glycosyl transferase family 1" evidence="3">
    <location>
        <begin position="236"/>
        <end position="411"/>
    </location>
</feature>
<dbReference type="Gene3D" id="3.40.50.2000">
    <property type="entry name" value="Glycogen Phosphorylase B"/>
    <property type="match status" value="2"/>
</dbReference>
<feature type="domain" description="Glycosyltransferase subfamily 4-like N-terminal" evidence="4">
    <location>
        <begin position="49"/>
        <end position="227"/>
    </location>
</feature>
<protein>
    <submittedName>
        <fullName evidence="5">Transferase</fullName>
    </submittedName>
</protein>
<dbReference type="Proteomes" id="UP000198263">
    <property type="component" value="Unassembled WGS sequence"/>
</dbReference>
<organism evidence="5 6">
    <name type="scientific">Caballeronia concitans</name>
    <dbReference type="NCBI Taxonomy" id="1777133"/>
    <lineage>
        <taxon>Bacteria</taxon>
        <taxon>Pseudomonadati</taxon>
        <taxon>Pseudomonadota</taxon>
        <taxon>Betaproteobacteria</taxon>
        <taxon>Burkholderiales</taxon>
        <taxon>Burkholderiaceae</taxon>
        <taxon>Caballeronia</taxon>
    </lineage>
</organism>
<dbReference type="PANTHER" id="PTHR12526">
    <property type="entry name" value="GLYCOSYLTRANSFERASE"/>
    <property type="match status" value="1"/>
</dbReference>
<evidence type="ECO:0000256" key="2">
    <source>
        <dbReference type="ARBA" id="ARBA00022679"/>
    </source>
</evidence>
<evidence type="ECO:0000259" key="3">
    <source>
        <dbReference type="Pfam" id="PF00534"/>
    </source>
</evidence>
<dbReference type="Pfam" id="PF13439">
    <property type="entry name" value="Glyco_transf_4"/>
    <property type="match status" value="1"/>
</dbReference>
<dbReference type="PANTHER" id="PTHR12526:SF510">
    <property type="entry name" value="D-INOSITOL 3-PHOSPHATE GLYCOSYLTRANSFERASE"/>
    <property type="match status" value="1"/>
</dbReference>
<name>A0A658QW75_9BURK</name>
<keyword evidence="6" id="KW-1185">Reference proteome</keyword>
<reference evidence="5 6" key="1">
    <citation type="submission" date="2016-01" db="EMBL/GenBank/DDBJ databases">
        <authorList>
            <person name="Peeters C."/>
        </authorList>
    </citation>
    <scope>NUCLEOTIDE SEQUENCE [LARGE SCALE GENOMIC DNA]</scope>
    <source>
        <strain evidence="5">LMG 29315</strain>
    </source>
</reference>
<dbReference type="AlphaFoldDB" id="A0A658QW75"/>
<evidence type="ECO:0000259" key="4">
    <source>
        <dbReference type="Pfam" id="PF13439"/>
    </source>
</evidence>
<dbReference type="EMBL" id="FCNV02000003">
    <property type="protein sequence ID" value="SAL28242.1"/>
    <property type="molecule type" value="Genomic_DNA"/>
</dbReference>
<keyword evidence="2 5" id="KW-0808">Transferase</keyword>
<comment type="caution">
    <text evidence="5">The sequence shown here is derived from an EMBL/GenBank/DDBJ whole genome shotgun (WGS) entry which is preliminary data.</text>
</comment>
<dbReference type="InterPro" id="IPR028098">
    <property type="entry name" value="Glyco_trans_4-like_N"/>
</dbReference>
<dbReference type="Pfam" id="PF00534">
    <property type="entry name" value="Glycos_transf_1"/>
    <property type="match status" value="1"/>
</dbReference>
<dbReference type="SUPFAM" id="SSF53756">
    <property type="entry name" value="UDP-Glycosyltransferase/glycogen phosphorylase"/>
    <property type="match status" value="1"/>
</dbReference>
<dbReference type="CDD" id="cd03800">
    <property type="entry name" value="GT4_sucrose_synthase"/>
    <property type="match status" value="1"/>
</dbReference>
<keyword evidence="1" id="KW-0328">Glycosyltransferase</keyword>
<evidence type="ECO:0000313" key="6">
    <source>
        <dbReference type="Proteomes" id="UP000198263"/>
    </source>
</evidence>
<dbReference type="GO" id="GO:0016757">
    <property type="term" value="F:glycosyltransferase activity"/>
    <property type="evidence" value="ECO:0007669"/>
    <property type="project" value="UniProtKB-KW"/>
</dbReference>
<sequence length="456" mass="49914">MLEACAQPVGRERFGAHLEQRVSRGHHVKIALISEHASPLAVAGGVDSGGQNIYVAHVARHLARNGHEVDVFTRRDRSLLPLVSRFEGIQNIRVINVPAGPPVQLPKEQLLPHMDEFARFMIGYFRKQATPYHVVHANFFMSGLVGMRIKEALGTPLVTTFHALGRVRRIHQGAGDGFPDERFDIEDALVRESDSVIAECPQDEADLLSLYHADPARIDLVPCGFDSTEFHPMKKADARERLGWPQDRFIVLQLGRMVPRKGIDNVVRGIGICNRELNEDAHLYVIGGNSDEANEIATPEIGRLRGIATESQVSDKVNFLGRHGRQRLKIFYNAADVFVTTPWYEPFGITPLEAMACGRPVIGADVGGIRYSVAHRETGLLVPPKDPAALADALAIIKRDPALAERMGVAGLERARAMFTWASVAQSLEQVYARVAGVDTAAAVRSGRAAYGGASA</sequence>